<evidence type="ECO:0000256" key="5">
    <source>
        <dbReference type="ARBA" id="ARBA00022777"/>
    </source>
</evidence>
<evidence type="ECO:0000256" key="8">
    <source>
        <dbReference type="HAMAP-Rule" id="MF_00165"/>
    </source>
</evidence>
<dbReference type="NCBIfam" id="TIGR00041">
    <property type="entry name" value="DTMP_kinase"/>
    <property type="match status" value="1"/>
</dbReference>
<feature type="binding site" evidence="8">
    <location>
        <begin position="18"/>
        <end position="25"/>
    </location>
    <ligand>
        <name>ATP</name>
        <dbReference type="ChEBI" id="CHEBI:30616"/>
    </ligand>
</feature>
<comment type="caution">
    <text evidence="10">The sequence shown here is derived from an EMBL/GenBank/DDBJ whole genome shotgun (WGS) entry which is preliminary data.</text>
</comment>
<dbReference type="GO" id="GO:0005829">
    <property type="term" value="C:cytosol"/>
    <property type="evidence" value="ECO:0007669"/>
    <property type="project" value="TreeGrafter"/>
</dbReference>
<dbReference type="GO" id="GO:0006235">
    <property type="term" value="P:dTTP biosynthetic process"/>
    <property type="evidence" value="ECO:0007669"/>
    <property type="project" value="UniProtKB-UniRule"/>
</dbReference>
<dbReference type="GO" id="GO:0006233">
    <property type="term" value="P:dTDP biosynthetic process"/>
    <property type="evidence" value="ECO:0007669"/>
    <property type="project" value="InterPro"/>
</dbReference>
<reference evidence="10" key="1">
    <citation type="submission" date="2019-03" db="EMBL/GenBank/DDBJ databases">
        <title>Lake Tanganyika Metagenome-Assembled Genomes (MAGs).</title>
        <authorList>
            <person name="Tran P."/>
        </authorList>
    </citation>
    <scope>NUCLEOTIDE SEQUENCE</scope>
    <source>
        <strain evidence="10">K_DeepCast_65m_m2_066</strain>
    </source>
</reference>
<dbReference type="SUPFAM" id="SSF52540">
    <property type="entry name" value="P-loop containing nucleoside triphosphate hydrolases"/>
    <property type="match status" value="1"/>
</dbReference>
<protein>
    <recommendedName>
        <fullName evidence="8">Thymidylate kinase</fullName>
        <ecNumber evidence="8">2.7.4.9</ecNumber>
    </recommendedName>
    <alternativeName>
        <fullName evidence="8">dTMP kinase</fullName>
    </alternativeName>
</protein>
<dbReference type="EMBL" id="VGLS01000187">
    <property type="protein sequence ID" value="MBM3223716.1"/>
    <property type="molecule type" value="Genomic_DNA"/>
</dbReference>
<evidence type="ECO:0000313" key="11">
    <source>
        <dbReference type="Proteomes" id="UP000712673"/>
    </source>
</evidence>
<keyword evidence="6 8" id="KW-0067">ATP-binding</keyword>
<organism evidence="10 11">
    <name type="scientific">Tectimicrobiota bacterium</name>
    <dbReference type="NCBI Taxonomy" id="2528274"/>
    <lineage>
        <taxon>Bacteria</taxon>
        <taxon>Pseudomonadati</taxon>
        <taxon>Nitrospinota/Tectimicrobiota group</taxon>
        <taxon>Candidatus Tectimicrobiota</taxon>
    </lineage>
</organism>
<dbReference type="GO" id="GO:0005524">
    <property type="term" value="F:ATP binding"/>
    <property type="evidence" value="ECO:0007669"/>
    <property type="project" value="UniProtKB-UniRule"/>
</dbReference>
<dbReference type="GO" id="GO:0004798">
    <property type="term" value="F:dTMP kinase activity"/>
    <property type="evidence" value="ECO:0007669"/>
    <property type="project" value="UniProtKB-UniRule"/>
</dbReference>
<keyword evidence="2 8" id="KW-0808">Transferase</keyword>
<dbReference type="PROSITE" id="PS01331">
    <property type="entry name" value="THYMIDYLATE_KINASE"/>
    <property type="match status" value="1"/>
</dbReference>
<dbReference type="InterPro" id="IPR039430">
    <property type="entry name" value="Thymidylate_kin-like_dom"/>
</dbReference>
<evidence type="ECO:0000313" key="10">
    <source>
        <dbReference type="EMBL" id="MBM3223716.1"/>
    </source>
</evidence>
<dbReference type="InterPro" id="IPR018094">
    <property type="entry name" value="Thymidylate_kinase"/>
</dbReference>
<dbReference type="PANTHER" id="PTHR10344:SF4">
    <property type="entry name" value="UMP-CMP KINASE 2, MITOCHONDRIAL"/>
    <property type="match status" value="1"/>
</dbReference>
<dbReference type="AlphaFoldDB" id="A0A937VZ12"/>
<dbReference type="CDD" id="cd01672">
    <property type="entry name" value="TMPK"/>
    <property type="match status" value="1"/>
</dbReference>
<sequence>MTPPRHHLSRGEFIVFEGIDGVGKTTQVDLLAQRLQQAGYEVVCLKEPTEGVWGQKLRQLAREGRHTVAPATELAWFLEDRREDVTQNIQPALARGQIVLLDRYYFSTMAYQGALHFDPEDIRRRNEAFAPPPDLLLLLEIPVTQSLARVQQRGVPSAFERRDYLERVASAFAAMQFPYLRRIDAAGPVQEVHCQIWQAVHALLTMGPEAAPEDTVS</sequence>
<dbReference type="GO" id="GO:0006227">
    <property type="term" value="P:dUDP biosynthetic process"/>
    <property type="evidence" value="ECO:0007669"/>
    <property type="project" value="TreeGrafter"/>
</dbReference>
<dbReference type="Gene3D" id="3.40.50.300">
    <property type="entry name" value="P-loop containing nucleotide triphosphate hydrolases"/>
    <property type="match status" value="1"/>
</dbReference>
<evidence type="ECO:0000259" key="9">
    <source>
        <dbReference type="Pfam" id="PF02223"/>
    </source>
</evidence>
<dbReference type="PANTHER" id="PTHR10344">
    <property type="entry name" value="THYMIDYLATE KINASE"/>
    <property type="match status" value="1"/>
</dbReference>
<comment type="similarity">
    <text evidence="1 8">Belongs to the thymidylate kinase family.</text>
</comment>
<feature type="domain" description="Thymidylate kinase-like" evidence="9">
    <location>
        <begin position="16"/>
        <end position="196"/>
    </location>
</feature>
<evidence type="ECO:0000256" key="1">
    <source>
        <dbReference type="ARBA" id="ARBA00009776"/>
    </source>
</evidence>
<evidence type="ECO:0000256" key="7">
    <source>
        <dbReference type="ARBA" id="ARBA00048743"/>
    </source>
</evidence>
<accession>A0A937VZ12</accession>
<dbReference type="HAMAP" id="MF_00165">
    <property type="entry name" value="Thymidylate_kinase"/>
    <property type="match status" value="1"/>
</dbReference>
<evidence type="ECO:0000256" key="4">
    <source>
        <dbReference type="ARBA" id="ARBA00022741"/>
    </source>
</evidence>
<keyword evidence="5 8" id="KW-0418">Kinase</keyword>
<evidence type="ECO:0000256" key="2">
    <source>
        <dbReference type="ARBA" id="ARBA00022679"/>
    </source>
</evidence>
<name>A0A937VZ12_UNCTE</name>
<keyword evidence="3 8" id="KW-0545">Nucleotide biosynthesis</keyword>
<gene>
    <name evidence="8 10" type="primary">tmk</name>
    <name evidence="10" type="ORF">FJZ47_07960</name>
</gene>
<dbReference type="EC" id="2.7.4.9" evidence="8"/>
<dbReference type="InterPro" id="IPR018095">
    <property type="entry name" value="Thymidylate_kin_CS"/>
</dbReference>
<evidence type="ECO:0000256" key="3">
    <source>
        <dbReference type="ARBA" id="ARBA00022727"/>
    </source>
</evidence>
<comment type="function">
    <text evidence="8">Phosphorylation of dTMP to form dTDP in both de novo and salvage pathways of dTTP synthesis.</text>
</comment>
<dbReference type="Pfam" id="PF02223">
    <property type="entry name" value="Thymidylate_kin"/>
    <property type="match status" value="1"/>
</dbReference>
<proteinExistence type="inferred from homology"/>
<dbReference type="Proteomes" id="UP000712673">
    <property type="component" value="Unassembled WGS sequence"/>
</dbReference>
<evidence type="ECO:0000256" key="6">
    <source>
        <dbReference type="ARBA" id="ARBA00022840"/>
    </source>
</evidence>
<dbReference type="InterPro" id="IPR027417">
    <property type="entry name" value="P-loop_NTPase"/>
</dbReference>
<keyword evidence="4 8" id="KW-0547">Nucleotide-binding</keyword>
<comment type="catalytic activity">
    <reaction evidence="7 8">
        <text>dTMP + ATP = dTDP + ADP</text>
        <dbReference type="Rhea" id="RHEA:13517"/>
        <dbReference type="ChEBI" id="CHEBI:30616"/>
        <dbReference type="ChEBI" id="CHEBI:58369"/>
        <dbReference type="ChEBI" id="CHEBI:63528"/>
        <dbReference type="ChEBI" id="CHEBI:456216"/>
        <dbReference type="EC" id="2.7.4.9"/>
    </reaction>
</comment>